<gene>
    <name evidence="1" type="ORF">TWF703_000720</name>
</gene>
<proteinExistence type="predicted"/>
<evidence type="ECO:0000313" key="2">
    <source>
        <dbReference type="Proteomes" id="UP000480548"/>
    </source>
</evidence>
<sequence>MPTFIPQNNHLEEQAAAISALATNIQAGELYRNVSFTRLIPSIQSSISPQNHQLTSLLQRLLAAAAFLHQHVDGPVEYPVKAEAKDVSFVLFHQAYSVIPNSSAEGKCVVVLSLQFSRTVTSPQMFISLTFVPLSLVRDIEPMNIHGDTDYDIQLIFSDMPYLEEACGPVFEASAVVVLRRDVGEWLRMARAQGKFEDMALEIVRGPTRVFDETGECWVISLVLL</sequence>
<organism evidence="1 2">
    <name type="scientific">Orbilia oligospora</name>
    <name type="common">Nematode-trapping fungus</name>
    <name type="synonym">Arthrobotrys oligospora</name>
    <dbReference type="NCBI Taxonomy" id="2813651"/>
    <lineage>
        <taxon>Eukaryota</taxon>
        <taxon>Fungi</taxon>
        <taxon>Dikarya</taxon>
        <taxon>Ascomycota</taxon>
        <taxon>Pezizomycotina</taxon>
        <taxon>Orbiliomycetes</taxon>
        <taxon>Orbiliales</taxon>
        <taxon>Orbiliaceae</taxon>
        <taxon>Orbilia</taxon>
    </lineage>
</organism>
<reference evidence="1 2" key="1">
    <citation type="submission" date="2019-06" db="EMBL/GenBank/DDBJ databases">
        <authorList>
            <person name="Palmer J.M."/>
        </authorList>
    </citation>
    <scope>NUCLEOTIDE SEQUENCE [LARGE SCALE GENOMIC DNA]</scope>
    <source>
        <strain evidence="1 2">TWF703</strain>
    </source>
</reference>
<dbReference type="EMBL" id="WIQZ01000109">
    <property type="protein sequence ID" value="KAF3123508.1"/>
    <property type="molecule type" value="Genomic_DNA"/>
</dbReference>
<name>A0A7C8JNU2_ORBOL</name>
<comment type="caution">
    <text evidence="1">The sequence shown here is derived from an EMBL/GenBank/DDBJ whole genome shotgun (WGS) entry which is preliminary data.</text>
</comment>
<dbReference type="AlphaFoldDB" id="A0A7C8JNU2"/>
<accession>A0A7C8JNU2</accession>
<evidence type="ECO:0000313" key="1">
    <source>
        <dbReference type="EMBL" id="KAF3123508.1"/>
    </source>
</evidence>
<dbReference type="Proteomes" id="UP000480548">
    <property type="component" value="Unassembled WGS sequence"/>
</dbReference>
<protein>
    <submittedName>
        <fullName evidence="1">Uncharacterized protein</fullName>
    </submittedName>
</protein>